<feature type="compositionally biased region" description="Polar residues" evidence="1">
    <location>
        <begin position="32"/>
        <end position="47"/>
    </location>
</feature>
<dbReference type="Proteomes" id="UP001303373">
    <property type="component" value="Chromosome 2"/>
</dbReference>
<keyword evidence="3" id="KW-1185">Reference proteome</keyword>
<dbReference type="EMBL" id="CP138581">
    <property type="protein sequence ID" value="WPG98461.1"/>
    <property type="molecule type" value="Genomic_DNA"/>
</dbReference>
<gene>
    <name evidence="2" type="ORF">R9X50_00125200</name>
</gene>
<feature type="compositionally biased region" description="Basic and acidic residues" evidence="1">
    <location>
        <begin position="435"/>
        <end position="446"/>
    </location>
</feature>
<feature type="compositionally biased region" description="Low complexity" evidence="1">
    <location>
        <begin position="415"/>
        <end position="431"/>
    </location>
</feature>
<accession>A0AAQ3LZZ7</accession>
<sequence length="623" mass="67990">MAHQDGDTTDDLFLELAQDQQREADIEEAARPTSQDTASSSLSLPRQRRISITDSLLGAAIERRDSITGQSAGRTLSRLDTSPTARHHFERFRPDGHRSTNADETMSTPGAPHFTSRHGVGQDWTMRPTSRLTSIRSPDLPSYGRRRPSFQSSPLHHLQPFSKPQDLPNESQAEDSERKLSNADSTSADSQTADNVWDELDDLKSRIKKLELTGKLPSTPNGLASGDSSERPRTATTAPTTIDSSPKHERKPEVDNTTSTPQTTISNASGTFTTSMHPLLHDALEKAKPLLNSGLYRVLEATASEALQIAALTGSAGPQGATYSAASVINAATVPDRHIRRKADNMCRNLTDLCLALCEGKHETPSYAASPVTLSTPIMMRSSPTVRYSRSNTGLDDSASRSHGRPLSRLEARRSSMLGSYASSSYVSKSQESMEDAHNSDQDKTPPRPQPRMQGLRRVSRANDRLRPSRIQRYDDANDDDDGASVRPPSRAMTDIGGLRASQSTNSGPRGFPTPNLNSNRFSNLRETLVSRRAANSGAYNANSELSRIGPVASDVGRIDSSPRDRFGPPTVEEEGSENGDCRPNLRQKRRMASLSSSFSARRPQDLPSRAASLSLRRTVLAE</sequence>
<dbReference type="AlphaFoldDB" id="A0AAQ3LZZ7"/>
<organism evidence="2 3">
    <name type="scientific">Acrodontium crateriforme</name>
    <dbReference type="NCBI Taxonomy" id="150365"/>
    <lineage>
        <taxon>Eukaryota</taxon>
        <taxon>Fungi</taxon>
        <taxon>Dikarya</taxon>
        <taxon>Ascomycota</taxon>
        <taxon>Pezizomycotina</taxon>
        <taxon>Dothideomycetes</taxon>
        <taxon>Dothideomycetidae</taxon>
        <taxon>Mycosphaerellales</taxon>
        <taxon>Teratosphaeriaceae</taxon>
        <taxon>Acrodontium</taxon>
    </lineage>
</organism>
<feature type="compositionally biased region" description="Polar residues" evidence="1">
    <location>
        <begin position="182"/>
        <end position="194"/>
    </location>
</feature>
<feature type="compositionally biased region" description="Basic and acidic residues" evidence="1">
    <location>
        <begin position="20"/>
        <end position="30"/>
    </location>
</feature>
<feature type="compositionally biased region" description="Basic and acidic residues" evidence="1">
    <location>
        <begin position="557"/>
        <end position="567"/>
    </location>
</feature>
<name>A0AAQ3LZZ7_9PEZI</name>
<feature type="region of interest" description="Disordered" evidence="1">
    <location>
        <begin position="1"/>
        <end position="47"/>
    </location>
</feature>
<reference evidence="2 3" key="1">
    <citation type="submission" date="2023-11" db="EMBL/GenBank/DDBJ databases">
        <title>An acidophilic fungus is an integral part of prey digestion in a carnivorous sundew plant.</title>
        <authorList>
            <person name="Tsai I.J."/>
        </authorList>
    </citation>
    <scope>NUCLEOTIDE SEQUENCE [LARGE SCALE GENOMIC DNA]</scope>
    <source>
        <strain evidence="2">169a</strain>
    </source>
</reference>
<feature type="compositionally biased region" description="Basic and acidic residues" evidence="1">
    <location>
        <begin position="461"/>
        <end position="476"/>
    </location>
</feature>
<evidence type="ECO:0000313" key="2">
    <source>
        <dbReference type="EMBL" id="WPG98461.1"/>
    </source>
</evidence>
<feature type="region of interest" description="Disordered" evidence="1">
    <location>
        <begin position="64"/>
        <end position="194"/>
    </location>
</feature>
<evidence type="ECO:0000256" key="1">
    <source>
        <dbReference type="SAM" id="MobiDB-lite"/>
    </source>
</evidence>
<feature type="region of interest" description="Disordered" evidence="1">
    <location>
        <begin position="213"/>
        <end position="272"/>
    </location>
</feature>
<feature type="compositionally biased region" description="Polar residues" evidence="1">
    <location>
        <begin position="127"/>
        <end position="136"/>
    </location>
</feature>
<feature type="compositionally biased region" description="Basic and acidic residues" evidence="1">
    <location>
        <begin position="91"/>
        <end position="101"/>
    </location>
</feature>
<feature type="compositionally biased region" description="Polar residues" evidence="1">
    <location>
        <begin position="255"/>
        <end position="272"/>
    </location>
</feature>
<protein>
    <submittedName>
        <fullName evidence="2">Uncharacterized protein</fullName>
    </submittedName>
</protein>
<feature type="compositionally biased region" description="Polar residues" evidence="1">
    <location>
        <begin position="383"/>
        <end position="395"/>
    </location>
</feature>
<evidence type="ECO:0000313" key="3">
    <source>
        <dbReference type="Proteomes" id="UP001303373"/>
    </source>
</evidence>
<proteinExistence type="predicted"/>
<feature type="compositionally biased region" description="Polar residues" evidence="1">
    <location>
        <begin position="67"/>
        <end position="84"/>
    </location>
</feature>
<feature type="region of interest" description="Disordered" evidence="1">
    <location>
        <begin position="553"/>
        <end position="614"/>
    </location>
</feature>
<feature type="compositionally biased region" description="Basic and acidic residues" evidence="1">
    <location>
        <begin position="245"/>
        <end position="254"/>
    </location>
</feature>
<feature type="region of interest" description="Disordered" evidence="1">
    <location>
        <begin position="383"/>
        <end position="521"/>
    </location>
</feature>